<dbReference type="EMBL" id="JADGJH010003696">
    <property type="protein sequence ID" value="KAJ3089338.1"/>
    <property type="molecule type" value="Genomic_DNA"/>
</dbReference>
<reference evidence="7" key="1">
    <citation type="submission" date="2020-05" db="EMBL/GenBank/DDBJ databases">
        <title>Phylogenomic resolution of chytrid fungi.</title>
        <authorList>
            <person name="Stajich J.E."/>
            <person name="Amses K."/>
            <person name="Simmons R."/>
            <person name="Seto K."/>
            <person name="Myers J."/>
            <person name="Bonds A."/>
            <person name="Quandt C.A."/>
            <person name="Barry K."/>
            <person name="Liu P."/>
            <person name="Grigoriev I."/>
            <person name="Longcore J.E."/>
            <person name="James T.Y."/>
        </authorList>
    </citation>
    <scope>NUCLEOTIDE SEQUENCE</scope>
    <source>
        <strain evidence="7">JEL0513</strain>
    </source>
</reference>
<evidence type="ECO:0000256" key="5">
    <source>
        <dbReference type="SAM" id="Coils"/>
    </source>
</evidence>
<comment type="caution">
    <text evidence="7">The sequence shown here is derived from an EMBL/GenBank/DDBJ whole genome shotgun (WGS) entry which is preliminary data.</text>
</comment>
<keyword evidence="4 6" id="KW-0472">Membrane</keyword>
<sequence>MSAGNEIELSEKNVRADSSASTIPERGNGVKNFAKNVTGGVTKGVTKGLTATMSVGQAFAAFINRGSVVDLAIGVVMGSAFTAIVNSFVNDLITPIIGLIGQKNLDNLFLVMHCNATSTLGCRTGNNHPYATVAAATADGAATWNYGNFIQAVINFILISGCMFGLVQLYSKTFLKLSKSKVPTTKKCAVCAEDCGLAAIKCKWCLTEFPVEEPKDATVDERAGFKKIVKKKGKKKPPQHNGRMQRATRWANRRFASTGSGGHAYGARSGSGSGNGRALVGFVLGAGVTGFAAYTNLVAEFRTSAAALHGSVDGLGSAVASLEAHARKIDALQSQVNKLEAETPRTKDLDSTRNSLLKSIDDLTLQHLDLKLQVSELRQDVRK</sequence>
<dbReference type="GO" id="GO:0008381">
    <property type="term" value="F:mechanosensitive monoatomic ion channel activity"/>
    <property type="evidence" value="ECO:0007669"/>
    <property type="project" value="TreeGrafter"/>
</dbReference>
<keyword evidence="5" id="KW-0175">Coiled coil</keyword>
<dbReference type="PANTHER" id="PTHR30266:SF2">
    <property type="entry name" value="LARGE-CONDUCTANCE MECHANOSENSITIVE CHANNEL"/>
    <property type="match status" value="1"/>
</dbReference>
<evidence type="ECO:0000256" key="1">
    <source>
        <dbReference type="ARBA" id="ARBA00004141"/>
    </source>
</evidence>
<keyword evidence="8" id="KW-1185">Reference proteome</keyword>
<dbReference type="AlphaFoldDB" id="A0AAD5SUJ8"/>
<comment type="subcellular location">
    <subcellularLocation>
        <location evidence="1">Membrane</location>
        <topology evidence="1">Multi-pass membrane protein</topology>
    </subcellularLocation>
</comment>
<evidence type="ECO:0000313" key="7">
    <source>
        <dbReference type="EMBL" id="KAJ3089338.1"/>
    </source>
</evidence>
<dbReference type="Pfam" id="PF01741">
    <property type="entry name" value="MscL"/>
    <property type="match status" value="1"/>
</dbReference>
<evidence type="ECO:0000256" key="2">
    <source>
        <dbReference type="ARBA" id="ARBA00022692"/>
    </source>
</evidence>
<keyword evidence="3 6" id="KW-1133">Transmembrane helix</keyword>
<evidence type="ECO:0000256" key="6">
    <source>
        <dbReference type="SAM" id="Phobius"/>
    </source>
</evidence>
<evidence type="ECO:0000256" key="4">
    <source>
        <dbReference type="ARBA" id="ARBA00023136"/>
    </source>
</evidence>
<evidence type="ECO:0000313" key="8">
    <source>
        <dbReference type="Proteomes" id="UP001211907"/>
    </source>
</evidence>
<dbReference type="Proteomes" id="UP001211907">
    <property type="component" value="Unassembled WGS sequence"/>
</dbReference>
<accession>A0AAD5SUJ8</accession>
<proteinExistence type="predicted"/>
<gene>
    <name evidence="7" type="ORF">HK100_007779</name>
</gene>
<dbReference type="PANTHER" id="PTHR30266">
    <property type="entry name" value="MECHANOSENSITIVE CHANNEL MSCL"/>
    <property type="match status" value="1"/>
</dbReference>
<dbReference type="SUPFAM" id="SSF81330">
    <property type="entry name" value="Gated mechanosensitive channel"/>
    <property type="match status" value="1"/>
</dbReference>
<organism evidence="7 8">
    <name type="scientific">Physocladia obscura</name>
    <dbReference type="NCBI Taxonomy" id="109957"/>
    <lineage>
        <taxon>Eukaryota</taxon>
        <taxon>Fungi</taxon>
        <taxon>Fungi incertae sedis</taxon>
        <taxon>Chytridiomycota</taxon>
        <taxon>Chytridiomycota incertae sedis</taxon>
        <taxon>Chytridiomycetes</taxon>
        <taxon>Chytridiales</taxon>
        <taxon>Chytriomycetaceae</taxon>
        <taxon>Physocladia</taxon>
    </lineage>
</organism>
<evidence type="ECO:0000256" key="3">
    <source>
        <dbReference type="ARBA" id="ARBA00022989"/>
    </source>
</evidence>
<dbReference type="GO" id="GO:0016020">
    <property type="term" value="C:membrane"/>
    <property type="evidence" value="ECO:0007669"/>
    <property type="project" value="UniProtKB-SubCell"/>
</dbReference>
<feature type="transmembrane region" description="Helical" evidence="6">
    <location>
        <begin position="149"/>
        <end position="171"/>
    </location>
</feature>
<feature type="transmembrane region" description="Helical" evidence="6">
    <location>
        <begin position="68"/>
        <end position="89"/>
    </location>
</feature>
<dbReference type="InterPro" id="IPR037673">
    <property type="entry name" value="MSC/AndL"/>
</dbReference>
<keyword evidence="2 6" id="KW-0812">Transmembrane</keyword>
<dbReference type="CDD" id="cd20805">
    <property type="entry name" value="C1_DGK_rpt2"/>
    <property type="match status" value="1"/>
</dbReference>
<protein>
    <submittedName>
        <fullName evidence="7">Uncharacterized protein</fullName>
    </submittedName>
</protein>
<feature type="coiled-coil region" evidence="5">
    <location>
        <begin position="322"/>
        <end position="380"/>
    </location>
</feature>
<name>A0AAD5SUJ8_9FUNG</name>
<dbReference type="InterPro" id="IPR036019">
    <property type="entry name" value="MscL_channel"/>
</dbReference>
<dbReference type="Gene3D" id="1.10.1200.120">
    <property type="entry name" value="Large-conductance mechanosensitive channel, MscL, domain 1"/>
    <property type="match status" value="1"/>
</dbReference>